<reference evidence="1" key="2">
    <citation type="submission" date="2020-09" db="EMBL/GenBank/DDBJ databases">
        <authorList>
            <person name="Sun Q."/>
            <person name="Kim S."/>
        </authorList>
    </citation>
    <scope>NUCLEOTIDE SEQUENCE</scope>
    <source>
        <strain evidence="1">KCTC 12368</strain>
    </source>
</reference>
<evidence type="ECO:0000313" key="2">
    <source>
        <dbReference type="Proteomes" id="UP000619457"/>
    </source>
</evidence>
<dbReference type="EMBL" id="BMWX01000002">
    <property type="protein sequence ID" value="GGZ18485.1"/>
    <property type="molecule type" value="Genomic_DNA"/>
</dbReference>
<proteinExistence type="predicted"/>
<dbReference type="AlphaFoldDB" id="A0A918PPN0"/>
<accession>A0A918PPN0</accession>
<name>A0A918PPN0_9BACT</name>
<organism evidence="1 2">
    <name type="scientific">Echinicola pacifica</name>
    <dbReference type="NCBI Taxonomy" id="346377"/>
    <lineage>
        <taxon>Bacteria</taxon>
        <taxon>Pseudomonadati</taxon>
        <taxon>Bacteroidota</taxon>
        <taxon>Cytophagia</taxon>
        <taxon>Cytophagales</taxon>
        <taxon>Cyclobacteriaceae</taxon>
        <taxon>Echinicola</taxon>
    </lineage>
</organism>
<reference evidence="1" key="1">
    <citation type="journal article" date="2014" name="Int. J. Syst. Evol. Microbiol.">
        <title>Complete genome sequence of Corynebacterium casei LMG S-19264T (=DSM 44701T), isolated from a smear-ripened cheese.</title>
        <authorList>
            <consortium name="US DOE Joint Genome Institute (JGI-PGF)"/>
            <person name="Walter F."/>
            <person name="Albersmeier A."/>
            <person name="Kalinowski J."/>
            <person name="Ruckert C."/>
        </authorList>
    </citation>
    <scope>NUCLEOTIDE SEQUENCE</scope>
    <source>
        <strain evidence="1">KCTC 12368</strain>
    </source>
</reference>
<comment type="caution">
    <text evidence="1">The sequence shown here is derived from an EMBL/GenBank/DDBJ whole genome shotgun (WGS) entry which is preliminary data.</text>
</comment>
<keyword evidence="2" id="KW-1185">Reference proteome</keyword>
<evidence type="ECO:0000313" key="1">
    <source>
        <dbReference type="EMBL" id="GGZ18485.1"/>
    </source>
</evidence>
<gene>
    <name evidence="1" type="ORF">GCM10007049_08330</name>
</gene>
<dbReference type="Proteomes" id="UP000619457">
    <property type="component" value="Unassembled WGS sequence"/>
</dbReference>
<protein>
    <submittedName>
        <fullName evidence="1">Uncharacterized protein</fullName>
    </submittedName>
</protein>
<sequence length="122" mass="13329">MDGPLLVPKIGVVPAQNAFSGNVGDQIDMLINIYTESGNGKFNSLKAIKKIGDEVVEETDLIKHDPKGHSTPFETGYVYDFNEHDINSPVTIRFVMEAVEKTESGGSVSTQSFKEITIETLP</sequence>